<dbReference type="SUPFAM" id="SSF53850">
    <property type="entry name" value="Periplasmic binding protein-like II"/>
    <property type="match status" value="1"/>
</dbReference>
<evidence type="ECO:0000313" key="4">
    <source>
        <dbReference type="Proteomes" id="UP000613266"/>
    </source>
</evidence>
<proteinExistence type="predicted"/>
<dbReference type="Gene3D" id="3.40.190.10">
    <property type="entry name" value="Periplasmic binding protein-like II"/>
    <property type="match status" value="2"/>
</dbReference>
<gene>
    <name evidence="3" type="ORF">I7X39_00350</name>
</gene>
<accession>A0A931NC98</accession>
<feature type="domain" description="Solute-binding protein family 3/N-terminal" evidence="2">
    <location>
        <begin position="22"/>
        <end position="247"/>
    </location>
</feature>
<dbReference type="EMBL" id="JAEDAK010000001">
    <property type="protein sequence ID" value="MBH9575342.1"/>
    <property type="molecule type" value="Genomic_DNA"/>
</dbReference>
<keyword evidence="1" id="KW-0732">Signal</keyword>
<reference evidence="3" key="1">
    <citation type="submission" date="2020-12" db="EMBL/GenBank/DDBJ databases">
        <title>The genome sequence of Inhella sp. 1Y17.</title>
        <authorList>
            <person name="Liu Y."/>
        </authorList>
    </citation>
    <scope>NUCLEOTIDE SEQUENCE</scope>
    <source>
        <strain evidence="3">1Y17</strain>
    </source>
</reference>
<protein>
    <submittedName>
        <fullName evidence="3">Transporter substrate-binding domain-containing protein</fullName>
    </submittedName>
</protein>
<evidence type="ECO:0000256" key="1">
    <source>
        <dbReference type="ARBA" id="ARBA00022729"/>
    </source>
</evidence>
<dbReference type="RefSeq" id="WP_198108967.1">
    <property type="nucleotide sequence ID" value="NZ_JAEDAK010000001.1"/>
</dbReference>
<comment type="caution">
    <text evidence="3">The sequence shown here is derived from an EMBL/GenBank/DDBJ whole genome shotgun (WGS) entry which is preliminary data.</text>
</comment>
<organism evidence="3 4">
    <name type="scientific">Inhella proteolytica</name>
    <dbReference type="NCBI Taxonomy" id="2795029"/>
    <lineage>
        <taxon>Bacteria</taxon>
        <taxon>Pseudomonadati</taxon>
        <taxon>Pseudomonadota</taxon>
        <taxon>Betaproteobacteria</taxon>
        <taxon>Burkholderiales</taxon>
        <taxon>Sphaerotilaceae</taxon>
        <taxon>Inhella</taxon>
    </lineage>
</organism>
<dbReference type="AlphaFoldDB" id="A0A931NC98"/>
<sequence>MRRRTLLGSAPLWAASAQAQQEELLLVNAPYPPFVLEARDPIGEGLDVDIARAALARAGYSVRLALVPWRRALQMLEAGEADLTTTISLSGERERFLLFSEGYRSTVRYHFYSRRGSGLRVERLEDLAQVSLGYSAGFFYPPAIKQAVGRGLVEGRDLEVTVRMLNAGRSDLIVVNHLAGLWTIRRLGLEAQLERQPFSYSSGSPTYMALSRKRHGDGRLLNTLNEGLRALVKDGTLARLEARYLPP</sequence>
<evidence type="ECO:0000313" key="3">
    <source>
        <dbReference type="EMBL" id="MBH9575342.1"/>
    </source>
</evidence>
<dbReference type="PANTHER" id="PTHR35936">
    <property type="entry name" value="MEMBRANE-BOUND LYTIC MUREIN TRANSGLYCOSYLASE F"/>
    <property type="match status" value="1"/>
</dbReference>
<keyword evidence="4" id="KW-1185">Reference proteome</keyword>
<evidence type="ECO:0000259" key="2">
    <source>
        <dbReference type="SMART" id="SM00062"/>
    </source>
</evidence>
<dbReference type="Proteomes" id="UP000613266">
    <property type="component" value="Unassembled WGS sequence"/>
</dbReference>
<dbReference type="PANTHER" id="PTHR35936:SF25">
    <property type="entry name" value="ABC TRANSPORTER SUBSTRATE-BINDING PROTEIN"/>
    <property type="match status" value="1"/>
</dbReference>
<dbReference type="Pfam" id="PF00497">
    <property type="entry name" value="SBP_bac_3"/>
    <property type="match status" value="1"/>
</dbReference>
<dbReference type="InterPro" id="IPR001638">
    <property type="entry name" value="Solute-binding_3/MltF_N"/>
</dbReference>
<dbReference type="SMART" id="SM00062">
    <property type="entry name" value="PBPb"/>
    <property type="match status" value="1"/>
</dbReference>
<name>A0A931NC98_9BURK</name>